<dbReference type="AlphaFoldDB" id="A0ABD1TZV9"/>
<keyword evidence="1" id="KW-0175">Coiled coil</keyword>
<dbReference type="EMBL" id="JBFOLK010000004">
    <property type="protein sequence ID" value="KAL2518272.1"/>
    <property type="molecule type" value="Genomic_DNA"/>
</dbReference>
<dbReference type="Proteomes" id="UP001604336">
    <property type="component" value="Unassembled WGS sequence"/>
</dbReference>
<proteinExistence type="predicted"/>
<keyword evidence="3" id="KW-1185">Reference proteome</keyword>
<dbReference type="Gene3D" id="3.30.390.110">
    <property type="match status" value="1"/>
</dbReference>
<sequence length="104" mass="11696">MKKEFSRMAKAVSNQVADNYYMPDLKKAALARLCVVKKSPQGPERCGRVMELGFGTTASKVDAQIQSNERVTEIENQLQTQSERMRALEEKVGALLKLIGKNFF</sequence>
<comment type="caution">
    <text evidence="2">The sequence shown here is derived from an EMBL/GenBank/DDBJ whole genome shotgun (WGS) entry which is preliminary data.</text>
</comment>
<gene>
    <name evidence="2" type="ORF">Adt_14519</name>
</gene>
<protein>
    <submittedName>
        <fullName evidence="2">Ribosomal L28e domain-containing protein</fullName>
    </submittedName>
</protein>
<feature type="coiled-coil region" evidence="1">
    <location>
        <begin position="71"/>
        <end position="98"/>
    </location>
</feature>
<reference evidence="3" key="1">
    <citation type="submission" date="2024-07" db="EMBL/GenBank/DDBJ databases">
        <title>Two chromosome-level genome assemblies of Korean endemic species Abeliophyllum distichum and Forsythia ovata (Oleaceae).</title>
        <authorList>
            <person name="Jang H."/>
        </authorList>
    </citation>
    <scope>NUCLEOTIDE SEQUENCE [LARGE SCALE GENOMIC DNA]</scope>
</reference>
<accession>A0ABD1TZV9</accession>
<evidence type="ECO:0000256" key="1">
    <source>
        <dbReference type="SAM" id="Coils"/>
    </source>
</evidence>
<name>A0ABD1TZV9_9LAMI</name>
<evidence type="ECO:0000313" key="3">
    <source>
        <dbReference type="Proteomes" id="UP001604336"/>
    </source>
</evidence>
<organism evidence="2 3">
    <name type="scientific">Abeliophyllum distichum</name>
    <dbReference type="NCBI Taxonomy" id="126358"/>
    <lineage>
        <taxon>Eukaryota</taxon>
        <taxon>Viridiplantae</taxon>
        <taxon>Streptophyta</taxon>
        <taxon>Embryophyta</taxon>
        <taxon>Tracheophyta</taxon>
        <taxon>Spermatophyta</taxon>
        <taxon>Magnoliopsida</taxon>
        <taxon>eudicotyledons</taxon>
        <taxon>Gunneridae</taxon>
        <taxon>Pentapetalae</taxon>
        <taxon>asterids</taxon>
        <taxon>lamiids</taxon>
        <taxon>Lamiales</taxon>
        <taxon>Oleaceae</taxon>
        <taxon>Forsythieae</taxon>
        <taxon>Abeliophyllum</taxon>
    </lineage>
</organism>
<evidence type="ECO:0000313" key="2">
    <source>
        <dbReference type="EMBL" id="KAL2518272.1"/>
    </source>
</evidence>